<dbReference type="AlphaFoldDB" id="A0A087BF98"/>
<keyword evidence="2 8" id="KW-0808">Transferase</keyword>
<evidence type="ECO:0000256" key="2">
    <source>
        <dbReference type="ARBA" id="ARBA00022679"/>
    </source>
</evidence>
<feature type="domain" description="4'-phosphopantetheinyl transferase" evidence="9">
    <location>
        <begin position="49"/>
        <end position="118"/>
    </location>
</feature>
<feature type="binding site" evidence="8">
    <location>
        <position position="53"/>
    </location>
    <ligand>
        <name>Mg(2+)</name>
        <dbReference type="ChEBI" id="CHEBI:18420"/>
    </ligand>
</feature>
<evidence type="ECO:0000256" key="1">
    <source>
        <dbReference type="ARBA" id="ARBA00022516"/>
    </source>
</evidence>
<gene>
    <name evidence="8" type="primary">acpS</name>
    <name evidence="10" type="ORF">BMERY_1788</name>
</gene>
<evidence type="ECO:0000256" key="8">
    <source>
        <dbReference type="HAMAP-Rule" id="MF_00101"/>
    </source>
</evidence>
<dbReference type="EMBL" id="JGZC01000008">
    <property type="protein sequence ID" value="KFI69698.1"/>
    <property type="molecule type" value="Genomic_DNA"/>
</dbReference>
<dbReference type="Proteomes" id="UP000029060">
    <property type="component" value="Unassembled WGS sequence"/>
</dbReference>
<keyword evidence="8" id="KW-0963">Cytoplasm</keyword>
<dbReference type="GO" id="GO:0008897">
    <property type="term" value="F:holo-[acyl-carrier-protein] synthase activity"/>
    <property type="evidence" value="ECO:0007669"/>
    <property type="project" value="UniProtKB-UniRule"/>
</dbReference>
<reference evidence="10 11" key="1">
    <citation type="submission" date="2014-03" db="EMBL/GenBank/DDBJ databases">
        <title>Genomics of Bifidobacteria.</title>
        <authorList>
            <person name="Ventura M."/>
            <person name="Milani C."/>
            <person name="Lugli G.A."/>
        </authorList>
    </citation>
    <scope>NUCLEOTIDE SEQUENCE [LARGE SCALE GENOMIC DNA]</scope>
    <source>
        <strain evidence="10 11">LMG 11341</strain>
    </source>
</reference>
<keyword evidence="6 8" id="KW-0443">Lipid metabolism</keyword>
<feature type="binding site" evidence="8">
    <location>
        <position position="106"/>
    </location>
    <ligand>
        <name>Mg(2+)</name>
        <dbReference type="ChEBI" id="CHEBI:18420"/>
    </ligand>
</feature>
<dbReference type="Pfam" id="PF01648">
    <property type="entry name" value="ACPS"/>
    <property type="match status" value="1"/>
</dbReference>
<dbReference type="Gene3D" id="3.90.470.20">
    <property type="entry name" value="4'-phosphopantetheinyl transferase domain"/>
    <property type="match status" value="1"/>
</dbReference>
<accession>A0A087BF98</accession>
<dbReference type="InterPro" id="IPR008278">
    <property type="entry name" value="4-PPantetheinyl_Trfase_dom"/>
</dbReference>
<evidence type="ECO:0000256" key="5">
    <source>
        <dbReference type="ARBA" id="ARBA00022842"/>
    </source>
</evidence>
<evidence type="ECO:0000256" key="6">
    <source>
        <dbReference type="ARBA" id="ARBA00023098"/>
    </source>
</evidence>
<comment type="caution">
    <text evidence="10">The sequence shown here is derived from an EMBL/GenBank/DDBJ whole genome shotgun (WGS) entry which is preliminary data.</text>
</comment>
<keyword evidence="3 8" id="KW-0479">Metal-binding</keyword>
<keyword evidence="4 8" id="KW-0276">Fatty acid metabolism</keyword>
<dbReference type="NCBIfam" id="TIGR00556">
    <property type="entry name" value="pantethn_trn"/>
    <property type="match status" value="1"/>
</dbReference>
<sequence length="216" mass="23736">MESNESGAHSVCLFHRRPMICSVKARQGRAGGCGKYIFKERDEIMSLMGLGHDVVDISGFSQQLNEPGARLRALFSTRELRQAALRARMKHDDESLHLAARWAGKEAVLKAWCEAIAQLPRHTNAGEGSARAGEYPYTLDDFPWREVEILDDSRGCPRVILSVKASTALTDSLGVNEPGPGQNRMPVFHVSLSHDGSVASAVVILQMEDRPEIDGI</sequence>
<comment type="similarity">
    <text evidence="8">Belongs to the P-Pant transferase superfamily. AcpS family.</text>
</comment>
<keyword evidence="11" id="KW-1185">Reference proteome</keyword>
<keyword evidence="7 8" id="KW-0275">Fatty acid biosynthesis</keyword>
<evidence type="ECO:0000256" key="3">
    <source>
        <dbReference type="ARBA" id="ARBA00022723"/>
    </source>
</evidence>
<proteinExistence type="inferred from homology"/>
<evidence type="ECO:0000313" key="11">
    <source>
        <dbReference type="Proteomes" id="UP000029060"/>
    </source>
</evidence>
<evidence type="ECO:0000259" key="9">
    <source>
        <dbReference type="Pfam" id="PF01648"/>
    </source>
</evidence>
<dbReference type="InterPro" id="IPR002582">
    <property type="entry name" value="ACPS"/>
</dbReference>
<evidence type="ECO:0000256" key="4">
    <source>
        <dbReference type="ARBA" id="ARBA00022832"/>
    </source>
</evidence>
<dbReference type="GO" id="GO:0005737">
    <property type="term" value="C:cytoplasm"/>
    <property type="evidence" value="ECO:0007669"/>
    <property type="project" value="UniProtKB-SubCell"/>
</dbReference>
<dbReference type="STRING" id="78345.BMERY_1788"/>
<organism evidence="10 11">
    <name type="scientific">Bifidobacterium merycicum</name>
    <dbReference type="NCBI Taxonomy" id="78345"/>
    <lineage>
        <taxon>Bacteria</taxon>
        <taxon>Bacillati</taxon>
        <taxon>Actinomycetota</taxon>
        <taxon>Actinomycetes</taxon>
        <taxon>Bifidobacteriales</taxon>
        <taxon>Bifidobacteriaceae</taxon>
        <taxon>Bifidobacterium</taxon>
    </lineage>
</organism>
<dbReference type="GO" id="GO:0000287">
    <property type="term" value="F:magnesium ion binding"/>
    <property type="evidence" value="ECO:0007669"/>
    <property type="project" value="UniProtKB-UniRule"/>
</dbReference>
<comment type="catalytic activity">
    <reaction evidence="8">
        <text>apo-[ACP] + CoA = holo-[ACP] + adenosine 3',5'-bisphosphate + H(+)</text>
        <dbReference type="Rhea" id="RHEA:12068"/>
        <dbReference type="Rhea" id="RHEA-COMP:9685"/>
        <dbReference type="Rhea" id="RHEA-COMP:9690"/>
        <dbReference type="ChEBI" id="CHEBI:15378"/>
        <dbReference type="ChEBI" id="CHEBI:29999"/>
        <dbReference type="ChEBI" id="CHEBI:57287"/>
        <dbReference type="ChEBI" id="CHEBI:58343"/>
        <dbReference type="ChEBI" id="CHEBI:64479"/>
        <dbReference type="EC" id="2.7.8.7"/>
    </reaction>
</comment>
<evidence type="ECO:0000313" key="10">
    <source>
        <dbReference type="EMBL" id="KFI69698.1"/>
    </source>
</evidence>
<dbReference type="InterPro" id="IPR004568">
    <property type="entry name" value="Ppantetheine-prot_Trfase_dom"/>
</dbReference>
<comment type="cofactor">
    <cofactor evidence="8">
        <name>Mg(2+)</name>
        <dbReference type="ChEBI" id="CHEBI:18420"/>
    </cofactor>
</comment>
<comment type="subcellular location">
    <subcellularLocation>
        <location evidence="8">Cytoplasm</location>
    </subcellularLocation>
</comment>
<protein>
    <recommendedName>
        <fullName evidence="8">Holo-[acyl-carrier-protein] synthase</fullName>
        <shortName evidence="8">Holo-ACP synthase</shortName>
        <ecNumber evidence="8">2.7.8.7</ecNumber>
    </recommendedName>
    <alternativeName>
        <fullName evidence="8">4'-phosphopantetheinyl transferase AcpS</fullName>
    </alternativeName>
</protein>
<keyword evidence="1 8" id="KW-0444">Lipid biosynthesis</keyword>
<dbReference type="InterPro" id="IPR037143">
    <property type="entry name" value="4-PPantetheinyl_Trfase_dom_sf"/>
</dbReference>
<evidence type="ECO:0000256" key="7">
    <source>
        <dbReference type="ARBA" id="ARBA00023160"/>
    </source>
</evidence>
<keyword evidence="5 8" id="KW-0460">Magnesium</keyword>
<dbReference type="SUPFAM" id="SSF56214">
    <property type="entry name" value="4'-phosphopantetheinyl transferase"/>
    <property type="match status" value="1"/>
</dbReference>
<name>A0A087BF98_9BIFI</name>
<dbReference type="HAMAP" id="MF_00101">
    <property type="entry name" value="AcpS"/>
    <property type="match status" value="1"/>
</dbReference>
<dbReference type="EC" id="2.7.8.7" evidence="8"/>
<dbReference type="eggNOG" id="COG0736">
    <property type="taxonomic scope" value="Bacteria"/>
</dbReference>
<dbReference type="GO" id="GO:0006633">
    <property type="term" value="P:fatty acid biosynthetic process"/>
    <property type="evidence" value="ECO:0007669"/>
    <property type="project" value="UniProtKB-UniRule"/>
</dbReference>
<comment type="function">
    <text evidence="8">Transfers the 4'-phosphopantetheine moiety from coenzyme A to a Ser of acyl-carrier-protein.</text>
</comment>